<proteinExistence type="predicted"/>
<feature type="region of interest" description="Disordered" evidence="1">
    <location>
        <begin position="1"/>
        <end position="27"/>
    </location>
</feature>
<keyword evidence="2" id="KW-0472">Membrane</keyword>
<dbReference type="Proteomes" id="UP001425155">
    <property type="component" value="Unassembled WGS sequence"/>
</dbReference>
<evidence type="ECO:0000256" key="2">
    <source>
        <dbReference type="SAM" id="Phobius"/>
    </source>
</evidence>
<evidence type="ECO:0000313" key="3">
    <source>
        <dbReference type="EMBL" id="MEN1948151.1"/>
    </source>
</evidence>
<keyword evidence="2" id="KW-0812">Transmembrane</keyword>
<organism evidence="3 4">
    <name type="scientific">Leifsonia stereocauli</name>
    <dbReference type="NCBI Taxonomy" id="3134136"/>
    <lineage>
        <taxon>Bacteria</taxon>
        <taxon>Bacillati</taxon>
        <taxon>Actinomycetota</taxon>
        <taxon>Actinomycetes</taxon>
        <taxon>Micrococcales</taxon>
        <taxon>Microbacteriaceae</taxon>
        <taxon>Leifsonia</taxon>
    </lineage>
</organism>
<feature type="transmembrane region" description="Helical" evidence="2">
    <location>
        <begin position="81"/>
        <end position="105"/>
    </location>
</feature>
<comment type="caution">
    <text evidence="3">The sequence shown here is derived from an EMBL/GenBank/DDBJ whole genome shotgun (WGS) entry which is preliminary data.</text>
</comment>
<gene>
    <name evidence="3" type="ORF">WJX64_16460</name>
</gene>
<accession>A0ABU9W815</accession>
<sequence>MAVTAIRLTSPPAAQGGSMSQSEAALMPEPPSAAASLSSWLGVGGLFVSLFLPWGAVACVIAVIAGIAARPRDSYSRTNRIVGIVTGVAGIVVAAIWVLVVVRVAPGP</sequence>
<dbReference type="EMBL" id="JBCLVG010000003">
    <property type="protein sequence ID" value="MEN1948151.1"/>
    <property type="molecule type" value="Genomic_DNA"/>
</dbReference>
<feature type="transmembrane region" description="Helical" evidence="2">
    <location>
        <begin position="46"/>
        <end position="69"/>
    </location>
</feature>
<evidence type="ECO:0000256" key="1">
    <source>
        <dbReference type="SAM" id="MobiDB-lite"/>
    </source>
</evidence>
<evidence type="ECO:0008006" key="5">
    <source>
        <dbReference type="Google" id="ProtNLM"/>
    </source>
</evidence>
<name>A0ABU9W815_9MICO</name>
<keyword evidence="2" id="KW-1133">Transmembrane helix</keyword>
<keyword evidence="4" id="KW-1185">Reference proteome</keyword>
<evidence type="ECO:0000313" key="4">
    <source>
        <dbReference type="Proteomes" id="UP001425155"/>
    </source>
</evidence>
<reference evidence="3 4" key="1">
    <citation type="submission" date="2024-03" db="EMBL/GenBank/DDBJ databases">
        <title>YIM 134122 draft genome.</title>
        <authorList>
            <person name="Zuo S."/>
            <person name="Xiong L."/>
        </authorList>
    </citation>
    <scope>NUCLEOTIDE SEQUENCE [LARGE SCALE GENOMIC DNA]</scope>
    <source>
        <strain evidence="3 4">YIM 134122</strain>
    </source>
</reference>
<protein>
    <recommendedName>
        <fullName evidence="5">DUF4190 domain-containing protein</fullName>
    </recommendedName>
</protein>
<dbReference type="RefSeq" id="WP_342116209.1">
    <property type="nucleotide sequence ID" value="NZ_JBCAUN010000003.1"/>
</dbReference>